<gene>
    <name evidence="6" type="ORF">F6R98_02740</name>
</gene>
<dbReference type="Gene3D" id="2.40.30.170">
    <property type="match status" value="1"/>
</dbReference>
<dbReference type="Gene3D" id="1.10.287.470">
    <property type="entry name" value="Helix hairpin bin"/>
    <property type="match status" value="1"/>
</dbReference>
<feature type="domain" description="CusB-like beta-barrel" evidence="5">
    <location>
        <begin position="215"/>
        <end position="285"/>
    </location>
</feature>
<feature type="signal peptide" evidence="3">
    <location>
        <begin position="1"/>
        <end position="26"/>
    </location>
</feature>
<dbReference type="OrthoDB" id="9806939at2"/>
<evidence type="ECO:0000313" key="7">
    <source>
        <dbReference type="Proteomes" id="UP000325755"/>
    </source>
</evidence>
<dbReference type="PANTHER" id="PTHR30469:SF15">
    <property type="entry name" value="HLYD FAMILY OF SECRETION PROTEINS"/>
    <property type="match status" value="1"/>
</dbReference>
<dbReference type="RefSeq" id="WP_153247659.1">
    <property type="nucleotide sequence ID" value="NZ_CP044205.1"/>
</dbReference>
<evidence type="ECO:0000256" key="1">
    <source>
        <dbReference type="ARBA" id="ARBA00009477"/>
    </source>
</evidence>
<evidence type="ECO:0000259" key="5">
    <source>
        <dbReference type="Pfam" id="PF25954"/>
    </source>
</evidence>
<comment type="similarity">
    <text evidence="1">Belongs to the membrane fusion protein (MFP) (TC 8.A.1) family.</text>
</comment>
<keyword evidence="7" id="KW-1185">Reference proteome</keyword>
<dbReference type="SUPFAM" id="SSF111369">
    <property type="entry name" value="HlyD-like secretion proteins"/>
    <property type="match status" value="1"/>
</dbReference>
<evidence type="ECO:0000259" key="4">
    <source>
        <dbReference type="Pfam" id="PF25917"/>
    </source>
</evidence>
<evidence type="ECO:0000256" key="3">
    <source>
        <dbReference type="SAM" id="SignalP"/>
    </source>
</evidence>
<dbReference type="EMBL" id="CP044205">
    <property type="protein sequence ID" value="QFY41675.1"/>
    <property type="molecule type" value="Genomic_DNA"/>
</dbReference>
<dbReference type="AlphaFoldDB" id="A0A5Q0BCT0"/>
<dbReference type="Gene3D" id="2.40.50.100">
    <property type="match status" value="1"/>
</dbReference>
<dbReference type="KEGG" id="mmob:F6R98_02740"/>
<feature type="domain" description="Multidrug resistance protein MdtA-like barrel-sandwich hybrid" evidence="4">
    <location>
        <begin position="72"/>
        <end position="203"/>
    </location>
</feature>
<reference evidence="6 7" key="1">
    <citation type="submission" date="2019-09" db="EMBL/GenBank/DDBJ databases">
        <title>Ecophysiology of the spiral-shaped methanotroph Methylospira mobilis as revealed by the complete genome sequence.</title>
        <authorList>
            <person name="Oshkin I.Y."/>
            <person name="Dedysh S.N."/>
            <person name="Miroshnikov K."/>
            <person name="Danilova O.V."/>
            <person name="Hakobyan A."/>
            <person name="Liesack W."/>
        </authorList>
    </citation>
    <scope>NUCLEOTIDE SEQUENCE [LARGE SCALE GENOMIC DNA]</scope>
    <source>
        <strain evidence="6 7">Shm1</strain>
    </source>
</reference>
<evidence type="ECO:0000313" key="6">
    <source>
        <dbReference type="EMBL" id="QFY41675.1"/>
    </source>
</evidence>
<name>A0A5Q0BCT0_9GAMM</name>
<dbReference type="Pfam" id="PF25917">
    <property type="entry name" value="BSH_RND"/>
    <property type="match status" value="1"/>
</dbReference>
<dbReference type="InterPro" id="IPR058792">
    <property type="entry name" value="Beta-barrel_RND_2"/>
</dbReference>
<dbReference type="InterPro" id="IPR006143">
    <property type="entry name" value="RND_pump_MFP"/>
</dbReference>
<dbReference type="PANTHER" id="PTHR30469">
    <property type="entry name" value="MULTIDRUG RESISTANCE PROTEIN MDTA"/>
    <property type="match status" value="1"/>
</dbReference>
<dbReference type="Proteomes" id="UP000325755">
    <property type="component" value="Chromosome"/>
</dbReference>
<dbReference type="PROSITE" id="PS51257">
    <property type="entry name" value="PROKAR_LIPOPROTEIN"/>
    <property type="match status" value="1"/>
</dbReference>
<dbReference type="FunFam" id="2.40.30.170:FF:000010">
    <property type="entry name" value="Efflux RND transporter periplasmic adaptor subunit"/>
    <property type="match status" value="1"/>
</dbReference>
<organism evidence="6 7">
    <name type="scientific">Candidatus Methylospira mobilis</name>
    <dbReference type="NCBI Taxonomy" id="1808979"/>
    <lineage>
        <taxon>Bacteria</taxon>
        <taxon>Pseudomonadati</taxon>
        <taxon>Pseudomonadota</taxon>
        <taxon>Gammaproteobacteria</taxon>
        <taxon>Methylococcales</taxon>
        <taxon>Methylococcaceae</taxon>
        <taxon>Candidatus Methylospira</taxon>
    </lineage>
</organism>
<accession>A0A5Q0BCT0</accession>
<feature type="chain" id="PRO_5024943055" evidence="3">
    <location>
        <begin position="27"/>
        <end position="369"/>
    </location>
</feature>
<dbReference type="InterPro" id="IPR058625">
    <property type="entry name" value="MdtA-like_BSH"/>
</dbReference>
<keyword evidence="3" id="KW-0732">Signal</keyword>
<evidence type="ECO:0000256" key="2">
    <source>
        <dbReference type="SAM" id="Coils"/>
    </source>
</evidence>
<dbReference type="GO" id="GO:0015562">
    <property type="term" value="F:efflux transmembrane transporter activity"/>
    <property type="evidence" value="ECO:0007669"/>
    <property type="project" value="TreeGrafter"/>
</dbReference>
<keyword evidence="2" id="KW-0175">Coiled coil</keyword>
<dbReference type="NCBIfam" id="TIGR01730">
    <property type="entry name" value="RND_mfp"/>
    <property type="match status" value="1"/>
</dbReference>
<dbReference type="InParanoid" id="A0A5Q0BCT0"/>
<sequence>MKPISRFARPLSCHACGFLLLSSLTAGCSKPETFTDTARYVRVSVAHYQPAVIATHYSGEVRARYESPLAFRVGGKLEQRRVDVGAVVKRGDVLATLDPIDYRLNEAEASAQLAAARAELSQAQRDLHHSEVLLEKKLYSEAGYEQRQDSLRAAEARVAQMQSALGLNTRQTAYSELRADQSGVVTAVEAEAGQVLTAGQAVVRVARTDQIEILINVPEGQRADLRQGGEARVSLWAYPGHFYSGRIREIAPSADAQTRTFSAKISVTNPDELLHFGMTATVELIRNGSGPWADVPLTALDKSGDSAALWIVDPVSGTVQKKPVQLDSFDGTLAHIRSGIAEGDRVVSAGVHKLLQGEKVQVVSEVESK</sequence>
<feature type="coiled-coil region" evidence="2">
    <location>
        <begin position="106"/>
        <end position="164"/>
    </location>
</feature>
<dbReference type="GO" id="GO:1990281">
    <property type="term" value="C:efflux pump complex"/>
    <property type="evidence" value="ECO:0007669"/>
    <property type="project" value="TreeGrafter"/>
</dbReference>
<proteinExistence type="inferred from homology"/>
<dbReference type="Gene3D" id="2.40.420.20">
    <property type="match status" value="1"/>
</dbReference>
<dbReference type="Pfam" id="PF25954">
    <property type="entry name" value="Beta-barrel_RND_2"/>
    <property type="match status" value="1"/>
</dbReference>
<protein>
    <submittedName>
        <fullName evidence="6">Efflux RND transporter periplasmic adaptor subunit</fullName>
    </submittedName>
</protein>